<gene>
    <name evidence="1" type="ORF">HNP84_004716</name>
</gene>
<dbReference type="AlphaFoldDB" id="A0A840P6N1"/>
<protein>
    <submittedName>
        <fullName evidence="1">Uncharacterized protein</fullName>
    </submittedName>
</protein>
<reference evidence="1 2" key="1">
    <citation type="submission" date="2020-08" db="EMBL/GenBank/DDBJ databases">
        <title>Genomic Encyclopedia of Type Strains, Phase IV (KMG-IV): sequencing the most valuable type-strain genomes for metagenomic binning, comparative biology and taxonomic classification.</title>
        <authorList>
            <person name="Goeker M."/>
        </authorList>
    </citation>
    <scope>NUCLEOTIDE SEQUENCE [LARGE SCALE GENOMIC DNA]</scope>
    <source>
        <strain evidence="1 2">DSM 45615</strain>
    </source>
</reference>
<organism evidence="1 2">
    <name type="scientific">Thermocatellispora tengchongensis</name>
    <dbReference type="NCBI Taxonomy" id="1073253"/>
    <lineage>
        <taxon>Bacteria</taxon>
        <taxon>Bacillati</taxon>
        <taxon>Actinomycetota</taxon>
        <taxon>Actinomycetes</taxon>
        <taxon>Streptosporangiales</taxon>
        <taxon>Streptosporangiaceae</taxon>
        <taxon>Thermocatellispora</taxon>
    </lineage>
</organism>
<accession>A0A840P6N1</accession>
<proteinExistence type="predicted"/>
<evidence type="ECO:0000313" key="2">
    <source>
        <dbReference type="Proteomes" id="UP000578449"/>
    </source>
</evidence>
<dbReference type="EMBL" id="JACHGN010000009">
    <property type="protein sequence ID" value="MBB5134982.1"/>
    <property type="molecule type" value="Genomic_DNA"/>
</dbReference>
<sequence length="45" mass="5269">MARRDGPARHKERFGAFGERGLHFICHGRRTGGFFRLENPRREDA</sequence>
<dbReference type="RefSeq" id="WP_185051841.1">
    <property type="nucleotide sequence ID" value="NZ_BAABIX010000004.1"/>
</dbReference>
<keyword evidence="2" id="KW-1185">Reference proteome</keyword>
<comment type="caution">
    <text evidence="1">The sequence shown here is derived from an EMBL/GenBank/DDBJ whole genome shotgun (WGS) entry which is preliminary data.</text>
</comment>
<name>A0A840P6N1_9ACTN</name>
<evidence type="ECO:0000313" key="1">
    <source>
        <dbReference type="EMBL" id="MBB5134982.1"/>
    </source>
</evidence>
<dbReference type="Proteomes" id="UP000578449">
    <property type="component" value="Unassembled WGS sequence"/>
</dbReference>